<evidence type="ECO:0000256" key="2">
    <source>
        <dbReference type="ARBA" id="ARBA00022670"/>
    </source>
</evidence>
<comment type="function">
    <text evidence="9">Catalyzes hydrolysis of the D-alanyl-D-alanine dipeptide.</text>
</comment>
<dbReference type="Proteomes" id="UP000315700">
    <property type="component" value="Chromosome"/>
</dbReference>
<feature type="site" description="Transition state stabilizer" evidence="9">
    <location>
        <position position="1028"/>
    </location>
</feature>
<keyword evidence="2 9" id="KW-0645">Protease</keyword>
<evidence type="ECO:0000256" key="8">
    <source>
        <dbReference type="ARBA" id="ARBA00023316"/>
    </source>
</evidence>
<gene>
    <name evidence="12" type="primary">ddpX</name>
    <name evidence="12" type="ORF">Pan44_40900</name>
</gene>
<keyword evidence="10" id="KW-0732">Signal</keyword>
<feature type="chain" id="PRO_5021760180" description="D-alanyl-D-alanine dipeptidase" evidence="10">
    <location>
        <begin position="27"/>
        <end position="1146"/>
    </location>
</feature>
<evidence type="ECO:0000259" key="11">
    <source>
        <dbReference type="Pfam" id="PF00144"/>
    </source>
</evidence>
<dbReference type="Gene3D" id="3.40.710.10">
    <property type="entry name" value="DD-peptidase/beta-lactamase superfamily"/>
    <property type="match status" value="2"/>
</dbReference>
<dbReference type="InterPro" id="IPR050491">
    <property type="entry name" value="AmpC-like"/>
</dbReference>
<dbReference type="Gene3D" id="3.30.1380.10">
    <property type="match status" value="1"/>
</dbReference>
<dbReference type="SUPFAM" id="SSF56601">
    <property type="entry name" value="beta-lactamase/transpeptidase-like"/>
    <property type="match status" value="2"/>
</dbReference>
<dbReference type="InterPro" id="IPR012338">
    <property type="entry name" value="Beta-lactam/transpept-like"/>
</dbReference>
<keyword evidence="8" id="KW-0961">Cell wall biogenesis/degradation</keyword>
<dbReference type="AlphaFoldDB" id="A0A517SIU4"/>
<dbReference type="HAMAP" id="MF_01924">
    <property type="entry name" value="A_A_dipeptidase"/>
    <property type="match status" value="1"/>
</dbReference>
<feature type="domain" description="Beta-lactamase-related" evidence="11">
    <location>
        <begin position="37"/>
        <end position="370"/>
    </location>
</feature>
<dbReference type="Pfam" id="PF00144">
    <property type="entry name" value="Beta-lactamase"/>
    <property type="match status" value="2"/>
</dbReference>
<evidence type="ECO:0000256" key="7">
    <source>
        <dbReference type="ARBA" id="ARBA00023049"/>
    </source>
</evidence>
<feature type="binding site" evidence="9">
    <location>
        <position position="1057"/>
    </location>
    <ligand>
        <name>Zn(2+)</name>
        <dbReference type="ChEBI" id="CHEBI:29105"/>
        <note>catalytic</note>
    </ligand>
</feature>
<feature type="signal peptide" evidence="10">
    <location>
        <begin position="1"/>
        <end position="26"/>
    </location>
</feature>
<dbReference type="InterPro" id="IPR000755">
    <property type="entry name" value="A_A_dipeptidase"/>
</dbReference>
<proteinExistence type="inferred from homology"/>
<evidence type="ECO:0000256" key="5">
    <source>
        <dbReference type="ARBA" id="ARBA00022833"/>
    </source>
</evidence>
<dbReference type="KEGG" id="ccos:Pan44_40900"/>
<comment type="similarity">
    <text evidence="9">Belongs to the peptidase M15D family.</text>
</comment>
<feature type="binding site" evidence="9">
    <location>
        <position position="1125"/>
    </location>
    <ligand>
        <name>Zn(2+)</name>
        <dbReference type="ChEBI" id="CHEBI:29105"/>
        <note>catalytic</note>
    </ligand>
</feature>
<keyword evidence="7 9" id="KW-0482">Metalloprotease</keyword>
<accession>A0A517SIU4</accession>
<keyword evidence="4 9" id="KW-0378">Hydrolase</keyword>
<evidence type="ECO:0000313" key="12">
    <source>
        <dbReference type="EMBL" id="QDT56040.1"/>
    </source>
</evidence>
<reference evidence="12 13" key="1">
    <citation type="submission" date="2019-02" db="EMBL/GenBank/DDBJ databases">
        <title>Deep-cultivation of Planctomycetes and their phenomic and genomic characterization uncovers novel biology.</title>
        <authorList>
            <person name="Wiegand S."/>
            <person name="Jogler M."/>
            <person name="Boedeker C."/>
            <person name="Pinto D."/>
            <person name="Vollmers J."/>
            <person name="Rivas-Marin E."/>
            <person name="Kohn T."/>
            <person name="Peeters S.H."/>
            <person name="Heuer A."/>
            <person name="Rast P."/>
            <person name="Oberbeckmann S."/>
            <person name="Bunk B."/>
            <person name="Jeske O."/>
            <person name="Meyerdierks A."/>
            <person name="Storesund J.E."/>
            <person name="Kallscheuer N."/>
            <person name="Luecker S."/>
            <person name="Lage O.M."/>
            <person name="Pohl T."/>
            <person name="Merkel B.J."/>
            <person name="Hornburger P."/>
            <person name="Mueller R.-W."/>
            <person name="Bruemmer F."/>
            <person name="Labrenz M."/>
            <person name="Spormann A.M."/>
            <person name="Op den Camp H."/>
            <person name="Overmann J."/>
            <person name="Amann R."/>
            <person name="Jetten M.S.M."/>
            <person name="Mascher T."/>
            <person name="Medema M.H."/>
            <person name="Devos D.P."/>
            <person name="Kaster A.-K."/>
            <person name="Ovreas L."/>
            <person name="Rohde M."/>
            <person name="Galperin M.Y."/>
            <person name="Jogler C."/>
        </authorList>
    </citation>
    <scope>NUCLEOTIDE SEQUENCE [LARGE SCALE GENOMIC DNA]</scope>
    <source>
        <strain evidence="12 13">Pan44</strain>
    </source>
</reference>
<evidence type="ECO:0000256" key="1">
    <source>
        <dbReference type="ARBA" id="ARBA00001362"/>
    </source>
</evidence>
<evidence type="ECO:0000256" key="6">
    <source>
        <dbReference type="ARBA" id="ARBA00022997"/>
    </source>
</evidence>
<dbReference type="InterPro" id="IPR001466">
    <property type="entry name" value="Beta-lactam-related"/>
</dbReference>
<dbReference type="CDD" id="cd14840">
    <property type="entry name" value="D-Ala-D-Ala_dipeptidase_Aad"/>
    <property type="match status" value="1"/>
</dbReference>
<dbReference type="InterPro" id="IPR009045">
    <property type="entry name" value="Zn_M74/Hedgehog-like"/>
</dbReference>
<protein>
    <recommendedName>
        <fullName evidence="9">D-alanyl-D-alanine dipeptidase</fullName>
        <shortName evidence="9">D-Ala-D-Ala dipeptidase</shortName>
        <ecNumber evidence="9">3.4.13.22</ecNumber>
    </recommendedName>
</protein>
<dbReference type="GO" id="GO:0160237">
    <property type="term" value="F:D-Ala-D-Ala dipeptidase activity"/>
    <property type="evidence" value="ECO:0007669"/>
    <property type="project" value="UniProtKB-EC"/>
</dbReference>
<dbReference type="GO" id="GO:0071555">
    <property type="term" value="P:cell wall organization"/>
    <property type="evidence" value="ECO:0007669"/>
    <property type="project" value="UniProtKB-KW"/>
</dbReference>
<feature type="domain" description="Beta-lactamase-related" evidence="11">
    <location>
        <begin position="415"/>
        <end position="718"/>
    </location>
</feature>
<comment type="cofactor">
    <cofactor evidence="9">
        <name>Zn(2+)</name>
        <dbReference type="ChEBI" id="CHEBI:29105"/>
    </cofactor>
    <text evidence="9">Binds 1 zinc ion per subunit.</text>
</comment>
<dbReference type="GO" id="GO:0008270">
    <property type="term" value="F:zinc ion binding"/>
    <property type="evidence" value="ECO:0007669"/>
    <property type="project" value="UniProtKB-UniRule"/>
</dbReference>
<name>A0A517SIU4_9PLAN</name>
<evidence type="ECO:0000256" key="3">
    <source>
        <dbReference type="ARBA" id="ARBA00022723"/>
    </source>
</evidence>
<sequence length="1146" mass="125476" precursor="true">MTAFRRMWRSALPVIAIVLLSSSLSAELPPAVQKRIEALIAEEMARRHIPGLSICVATDNEIQFERGFGLADVENGLPVTVETKFRTASIAKSLTAIAAMKLVEEGKLDLDASIQTYLPAFPTKKWPVTSRQLLGHLAGVRHYKSAAESSMSGHFPSVEAGLAVFADDPLIHEPGTAYVYSSFGFNLLGAVMEKASGERFDQLVTRSVFTPAGMKDTCVDSVFAIIPHRTRGYLWANPGRVDSFVEFAGLATGQLYNARLHDTSSKIPGGGFLSTSSDLVRVALALNGDRLLKPESIKEMWTESRTTAGKATQYGLGWRVEQLDGEPLVGHSGGQAGTSTHLLSTPSRKSAVAVMCNLQGVSLKNLTTSILSAVNSASAPPAEKRVTVLPSNTPPAEGYQEIAARLSEFIRSEIQVKNIPAFSISLVDGDRVVWAQGFGTARADGNVPATADSLYRVGSVSKLFTDMAVMQLVEQGKIDLDADVKAVLPTFAVTNPFDGRITLRRVMSHRAGLVREPPVGNYFDPEEPTQLATTESLNRTSLVYAPGTRTKYSNAGIGLAGAVVETVGGRAFEEQIQSALLKPLGMQSSSFLRSRIDPARIAEAFMWSHDGQRFPAPTWDLGTLGAGNLYSSVNDLSRFLIAVLGGGEIEGTRVLSSDLLQQMLTPQDGGSDYGIGFGVGKLDGHDTFGHGGAVYGYATQVKGIASEKVAVAAVASLDCANGFSGRVADYALRLLLARKQGKELPKIETTIPVPPAMAAAFAGRYEKTGEFAELQSREGKLFLREGYRLVELKLLGESLVVDDVSGFGQKVVVDVAEKSLKVGDKIYARADSSLPPAAPPKHWQGLIGEYGWDHNTLYIYEDRGQLYALIEWFYFYPLTEISENEFAFPSEAGLYHGEKLIFTRDAEGRGTKCVAAEVEFLRRPLTGPGETYKVVPLQMVDAIRPAAMKAKPPNEAGDFRTSELTELVKLDPTIQLDIRYASRNNFLDSPFYQQPRAFLQKPAAEALVRAHEAAKKHGVGLLIHDAYRPWFVTYMFREATPFHLRRFVADPAKGSRHNRGCAVDLSLYDLKTGEPIDMVAGYDEFSTRSYPNYPGGTSRQRWYRSLLRDLMEEQGFNVYEFEWWHFDYKDWKQYPIGNQPFEALGM</sequence>
<dbReference type="EMBL" id="CP036271">
    <property type="protein sequence ID" value="QDT56040.1"/>
    <property type="molecule type" value="Genomic_DNA"/>
</dbReference>
<dbReference type="GO" id="GO:0008237">
    <property type="term" value="F:metallopeptidase activity"/>
    <property type="evidence" value="ECO:0007669"/>
    <property type="project" value="UniProtKB-KW"/>
</dbReference>
<dbReference type="Pfam" id="PF01427">
    <property type="entry name" value="Peptidase_M15"/>
    <property type="match status" value="1"/>
</dbReference>
<comment type="catalytic activity">
    <reaction evidence="1 9">
        <text>D-alanyl-D-alanine + H2O = 2 D-alanine</text>
        <dbReference type="Rhea" id="RHEA:20661"/>
        <dbReference type="ChEBI" id="CHEBI:15377"/>
        <dbReference type="ChEBI" id="CHEBI:57416"/>
        <dbReference type="ChEBI" id="CHEBI:57822"/>
        <dbReference type="EC" id="3.4.13.22"/>
    </reaction>
</comment>
<feature type="active site" description="Proton donor/acceptor" evidence="9">
    <location>
        <position position="1122"/>
    </location>
</feature>
<keyword evidence="3 9" id="KW-0479">Metal-binding</keyword>
<dbReference type="SUPFAM" id="SSF55166">
    <property type="entry name" value="Hedgehog/DD-peptidase"/>
    <property type="match status" value="1"/>
</dbReference>
<evidence type="ECO:0000256" key="4">
    <source>
        <dbReference type="ARBA" id="ARBA00022801"/>
    </source>
</evidence>
<dbReference type="InParanoid" id="A0A517SIU4"/>
<keyword evidence="6 9" id="KW-0224">Dipeptidase</keyword>
<dbReference type="PANTHER" id="PTHR46825:SF9">
    <property type="entry name" value="BETA-LACTAMASE-RELATED DOMAIN-CONTAINING PROTEIN"/>
    <property type="match status" value="1"/>
</dbReference>
<evidence type="ECO:0000256" key="9">
    <source>
        <dbReference type="HAMAP-Rule" id="MF_01924"/>
    </source>
</evidence>
<evidence type="ECO:0000313" key="13">
    <source>
        <dbReference type="Proteomes" id="UP000315700"/>
    </source>
</evidence>
<organism evidence="12 13">
    <name type="scientific">Caulifigura coniformis</name>
    <dbReference type="NCBI Taxonomy" id="2527983"/>
    <lineage>
        <taxon>Bacteria</taxon>
        <taxon>Pseudomonadati</taxon>
        <taxon>Planctomycetota</taxon>
        <taxon>Planctomycetia</taxon>
        <taxon>Planctomycetales</taxon>
        <taxon>Planctomycetaceae</taxon>
        <taxon>Caulifigura</taxon>
    </lineage>
</organism>
<evidence type="ECO:0000256" key="10">
    <source>
        <dbReference type="SAM" id="SignalP"/>
    </source>
</evidence>
<dbReference type="OrthoDB" id="9801430at2"/>
<dbReference type="EC" id="3.4.13.22" evidence="9"/>
<keyword evidence="13" id="KW-1185">Reference proteome</keyword>
<feature type="binding site" evidence="9">
    <location>
        <position position="1064"/>
    </location>
    <ligand>
        <name>Zn(2+)</name>
        <dbReference type="ChEBI" id="CHEBI:29105"/>
        <note>catalytic</note>
    </ligand>
</feature>
<dbReference type="RefSeq" id="WP_145032790.1">
    <property type="nucleotide sequence ID" value="NZ_CP036271.1"/>
</dbReference>
<dbReference type="PANTHER" id="PTHR46825">
    <property type="entry name" value="D-ALANYL-D-ALANINE-CARBOXYPEPTIDASE/ENDOPEPTIDASE AMPH"/>
    <property type="match status" value="1"/>
</dbReference>
<keyword evidence="5 9" id="KW-0862">Zinc</keyword>
<dbReference type="GO" id="GO:0006508">
    <property type="term" value="P:proteolysis"/>
    <property type="evidence" value="ECO:0007669"/>
    <property type="project" value="UniProtKB-KW"/>
</dbReference>